<keyword evidence="2" id="KW-1185">Reference proteome</keyword>
<comment type="caution">
    <text evidence="1">The sequence shown here is derived from an EMBL/GenBank/DDBJ whole genome shotgun (WGS) entry which is preliminary data.</text>
</comment>
<accession>A0AAD8EGY8</accession>
<dbReference type="Proteomes" id="UP001233999">
    <property type="component" value="Unassembled WGS sequence"/>
</dbReference>
<proteinExistence type="predicted"/>
<name>A0AAD8EGY8_DIPPU</name>
<reference evidence="1" key="2">
    <citation type="submission" date="2023-05" db="EMBL/GenBank/DDBJ databases">
        <authorList>
            <person name="Fouks B."/>
        </authorList>
    </citation>
    <scope>NUCLEOTIDE SEQUENCE</scope>
    <source>
        <strain evidence="1">Stay&amp;Tobe</strain>
        <tissue evidence="1">Testes</tissue>
    </source>
</reference>
<sequence length="92" mass="10636">YGLNGEYPIHLSPPNPGYSLTEVFYFFLRISSPFYRLRVNISARRQFTVVGIGPVIRTSLSKHFQQFIIRVCDLFSVTLRSGLFVFGEFIQL</sequence>
<feature type="non-terminal residue" evidence="1">
    <location>
        <position position="1"/>
    </location>
</feature>
<evidence type="ECO:0000313" key="2">
    <source>
        <dbReference type="Proteomes" id="UP001233999"/>
    </source>
</evidence>
<dbReference type="AlphaFoldDB" id="A0AAD8EGY8"/>
<feature type="non-terminal residue" evidence="1">
    <location>
        <position position="92"/>
    </location>
</feature>
<protein>
    <submittedName>
        <fullName evidence="1">Uncharacterized protein</fullName>
    </submittedName>
</protein>
<organism evidence="1 2">
    <name type="scientific">Diploptera punctata</name>
    <name type="common">Pacific beetle cockroach</name>
    <dbReference type="NCBI Taxonomy" id="6984"/>
    <lineage>
        <taxon>Eukaryota</taxon>
        <taxon>Metazoa</taxon>
        <taxon>Ecdysozoa</taxon>
        <taxon>Arthropoda</taxon>
        <taxon>Hexapoda</taxon>
        <taxon>Insecta</taxon>
        <taxon>Pterygota</taxon>
        <taxon>Neoptera</taxon>
        <taxon>Polyneoptera</taxon>
        <taxon>Dictyoptera</taxon>
        <taxon>Blattodea</taxon>
        <taxon>Blaberoidea</taxon>
        <taxon>Blaberidae</taxon>
        <taxon>Diplopterinae</taxon>
        <taxon>Diploptera</taxon>
    </lineage>
</organism>
<dbReference type="EMBL" id="JASPKZ010004581">
    <property type="protein sequence ID" value="KAJ9589948.1"/>
    <property type="molecule type" value="Genomic_DNA"/>
</dbReference>
<evidence type="ECO:0000313" key="1">
    <source>
        <dbReference type="EMBL" id="KAJ9589948.1"/>
    </source>
</evidence>
<gene>
    <name evidence="1" type="ORF">L9F63_016932</name>
</gene>
<reference evidence="1" key="1">
    <citation type="journal article" date="2023" name="IScience">
        <title>Live-bearing cockroach genome reveals convergent evolutionary mechanisms linked to viviparity in insects and beyond.</title>
        <authorList>
            <person name="Fouks B."/>
            <person name="Harrison M.C."/>
            <person name="Mikhailova A.A."/>
            <person name="Marchal E."/>
            <person name="English S."/>
            <person name="Carruthers M."/>
            <person name="Jennings E.C."/>
            <person name="Chiamaka E.L."/>
            <person name="Frigard R.A."/>
            <person name="Pippel M."/>
            <person name="Attardo G.M."/>
            <person name="Benoit J.B."/>
            <person name="Bornberg-Bauer E."/>
            <person name="Tobe S.S."/>
        </authorList>
    </citation>
    <scope>NUCLEOTIDE SEQUENCE</scope>
    <source>
        <strain evidence="1">Stay&amp;Tobe</strain>
    </source>
</reference>